<dbReference type="EMBL" id="MVBM01000003">
    <property type="protein sequence ID" value="OOK76457.1"/>
    <property type="molecule type" value="Genomic_DNA"/>
</dbReference>
<organism evidence="1 2">
    <name type="scientific">Mycobacterium kansasii</name>
    <dbReference type="NCBI Taxonomy" id="1768"/>
    <lineage>
        <taxon>Bacteria</taxon>
        <taxon>Bacillati</taxon>
        <taxon>Actinomycetota</taxon>
        <taxon>Actinomycetes</taxon>
        <taxon>Mycobacteriales</taxon>
        <taxon>Mycobacteriaceae</taxon>
        <taxon>Mycobacterium</taxon>
    </lineage>
</organism>
<reference evidence="1 2" key="1">
    <citation type="submission" date="2017-02" db="EMBL/GenBank/DDBJ databases">
        <title>Complete genome sequences of Mycobacterium kansasii strains isolated from rhesus macaques.</title>
        <authorList>
            <person name="Panda A."/>
            <person name="Nagaraj S."/>
            <person name="Zhao X."/>
            <person name="Tettelin H."/>
            <person name="Detolla L.J."/>
        </authorList>
    </citation>
    <scope>NUCLEOTIDE SEQUENCE [LARGE SCALE GENOMIC DNA]</scope>
    <source>
        <strain evidence="1 2">11-3813</strain>
    </source>
</reference>
<sequence>MSATIRQRRTLADGRRLINVVCPVCDGRHWIPTADTVGRCPRKPGSFVVTTERKPA</sequence>
<dbReference type="AlphaFoldDB" id="A0A1V3XBC5"/>
<dbReference type="Proteomes" id="UP000189229">
    <property type="component" value="Unassembled WGS sequence"/>
</dbReference>
<evidence type="ECO:0000313" key="1">
    <source>
        <dbReference type="EMBL" id="OOK76457.1"/>
    </source>
</evidence>
<evidence type="ECO:0000313" key="2">
    <source>
        <dbReference type="Proteomes" id="UP000189229"/>
    </source>
</evidence>
<protein>
    <submittedName>
        <fullName evidence="1">Uncharacterized protein</fullName>
    </submittedName>
</protein>
<comment type="caution">
    <text evidence="1">The sequence shown here is derived from an EMBL/GenBank/DDBJ whole genome shotgun (WGS) entry which is preliminary data.</text>
</comment>
<name>A0A1V3XBC5_MYCKA</name>
<accession>A0A1V3XBC5</accession>
<proteinExistence type="predicted"/>
<gene>
    <name evidence="1" type="ORF">BZL30_3478</name>
</gene>